<proteinExistence type="predicted"/>
<organism evidence="4">
    <name type="scientific">Mizugakiibacter sediminis</name>
    <dbReference type="NCBI Taxonomy" id="1475481"/>
    <lineage>
        <taxon>Bacteria</taxon>
        <taxon>Pseudomonadati</taxon>
        <taxon>Pseudomonadota</taxon>
        <taxon>Gammaproteobacteria</taxon>
        <taxon>Lysobacterales</taxon>
        <taxon>Rhodanobacteraceae</taxon>
        <taxon>Mizugakiibacter</taxon>
    </lineage>
</organism>
<name>A0A0K8QK27_9GAMM</name>
<evidence type="ECO:0000256" key="3">
    <source>
        <dbReference type="SAM" id="SignalP"/>
    </source>
</evidence>
<feature type="compositionally biased region" description="Low complexity" evidence="2">
    <location>
        <begin position="90"/>
        <end position="103"/>
    </location>
</feature>
<evidence type="ECO:0000256" key="1">
    <source>
        <dbReference type="SAM" id="Coils"/>
    </source>
</evidence>
<feature type="chain" id="PRO_5005514958" description="Acetate kinase" evidence="3">
    <location>
        <begin position="27"/>
        <end position="437"/>
    </location>
</feature>
<dbReference type="Proteomes" id="UP000253740">
    <property type="component" value="Unassembled WGS sequence"/>
</dbReference>
<dbReference type="EMBL" id="DF970152">
    <property type="protein sequence ID" value="GAP65164.1"/>
    <property type="molecule type" value="Genomic_DNA"/>
</dbReference>
<feature type="signal peptide" evidence="3">
    <location>
        <begin position="1"/>
        <end position="26"/>
    </location>
</feature>
<gene>
    <name evidence="4" type="ORF">MBSD_n0453</name>
</gene>
<feature type="region of interest" description="Disordered" evidence="2">
    <location>
        <begin position="83"/>
        <end position="129"/>
    </location>
</feature>
<reference evidence="4" key="1">
    <citation type="submission" date="2015-08" db="EMBL/GenBank/DDBJ databases">
        <title>Complete DNA Sequence of Pseudomonas syringae pv. actinidiae, the Causal Agent of Kiwifruit Canker Disease.</title>
        <authorList>
            <person name="Rikkerink E.H.A."/>
            <person name="Fineran P.C."/>
        </authorList>
    </citation>
    <scope>NUCLEOTIDE SEQUENCE</scope>
    <source>
        <strain evidence="4">SkMP5</strain>
    </source>
</reference>
<evidence type="ECO:0000313" key="5">
    <source>
        <dbReference type="Proteomes" id="UP000253740"/>
    </source>
</evidence>
<evidence type="ECO:0000313" key="4">
    <source>
        <dbReference type="EMBL" id="GAP65164.1"/>
    </source>
</evidence>
<keyword evidence="3" id="KW-0732">Signal</keyword>
<evidence type="ECO:0008006" key="6">
    <source>
        <dbReference type="Google" id="ProtNLM"/>
    </source>
</evidence>
<feature type="coiled-coil region" evidence="1">
    <location>
        <begin position="40"/>
        <end position="74"/>
    </location>
</feature>
<keyword evidence="5" id="KW-1185">Reference proteome</keyword>
<accession>A0A0K8QK27</accession>
<dbReference type="AlphaFoldDB" id="A0A0K8QK27"/>
<dbReference type="RefSeq" id="WP_062534703.1">
    <property type="nucleotide sequence ID" value="NZ_DF970152.1"/>
</dbReference>
<dbReference type="STRING" id="1475481.GCA_000953855_00461"/>
<protein>
    <recommendedName>
        <fullName evidence="6">Acetate kinase</fullName>
    </recommendedName>
</protein>
<sequence length="437" mass="46888">MNHVRTRCIGTLGCLTLAVAAGLAQAQDAPADDAGSDARYAALRQDVDAHIARLEALKRELAEQEAALGRLQHALDEQTLAKHRGGTGRGAAPQAAGAQAQTEPAPPSRPVGQAPESATRPPEVAPIFDQPGVLTPRRKFVLEPSLQYGYSSSDRVALVGYTIIPALLIGLIDVREVKTTTLTAALTGRYGLTNRLEVELRVPYVHSSGDTVSREVFTGTAVDRVFHASGSDIGDAEFTVRYQLNRGDYEKPFYVGWVRFKSRTGRDPFEVTTDCVQRCVGNTTGTGLPLELPTGSGFYAVQPGLTWLYASDPAVLFGSISYLHNFARDNVSRHVLDGNTEFLGKVRAGDIIEFNLGLGLALNEKASLSIGYDQSIVGTTKQNGQTVPGSVRTTLGTLLVGVAYRINDTSTLNMTLGAGLTRDTPDVLFTVRLPMTF</sequence>
<evidence type="ECO:0000256" key="2">
    <source>
        <dbReference type="SAM" id="MobiDB-lite"/>
    </source>
</evidence>
<keyword evidence="1" id="KW-0175">Coiled coil</keyword>
<dbReference type="OrthoDB" id="5297564at2"/>